<dbReference type="Proteomes" id="UP001161247">
    <property type="component" value="Chromosome 5"/>
</dbReference>
<reference evidence="2" key="1">
    <citation type="submission" date="2023-03" db="EMBL/GenBank/DDBJ databases">
        <authorList>
            <person name="Julca I."/>
        </authorList>
    </citation>
    <scope>NUCLEOTIDE SEQUENCE</scope>
</reference>
<dbReference type="EMBL" id="OX459122">
    <property type="protein sequence ID" value="CAI9106876.1"/>
    <property type="molecule type" value="Genomic_DNA"/>
</dbReference>
<feature type="compositionally biased region" description="Low complexity" evidence="1">
    <location>
        <begin position="99"/>
        <end position="119"/>
    </location>
</feature>
<gene>
    <name evidence="2" type="ORF">OLC1_LOCUS15317</name>
</gene>
<evidence type="ECO:0000313" key="2">
    <source>
        <dbReference type="EMBL" id="CAI9106876.1"/>
    </source>
</evidence>
<sequence length="214" mass="23539">MRDPTVQVTIFIRFPLISLMKVSFHMPGSFYEIPDVPPSEDMLEDPYYIPDLFVPNVSDYPPHHNVSPVSVFNGLSDSTDDSDSDGLISGMPAKVRTKSSSPDNFCSDSSDGSDCSKKSSISVYKNGRGVFKKRGIRRRFPAASAVSAPQQCQDHFAQTDSADEHFCMKARRAVSEADLPVSYQHSERNPSVNQHPAMKSTSRRKGGTGRTSTG</sequence>
<feature type="region of interest" description="Disordered" evidence="1">
    <location>
        <begin position="81"/>
        <end position="119"/>
    </location>
</feature>
<protein>
    <submittedName>
        <fullName evidence="2">OLC1v1006115C1</fullName>
    </submittedName>
</protein>
<proteinExistence type="predicted"/>
<dbReference type="AlphaFoldDB" id="A0AAV1DHK0"/>
<accession>A0AAV1DHK0</accession>
<feature type="region of interest" description="Disordered" evidence="1">
    <location>
        <begin position="178"/>
        <end position="214"/>
    </location>
</feature>
<keyword evidence="3" id="KW-1185">Reference proteome</keyword>
<evidence type="ECO:0000313" key="3">
    <source>
        <dbReference type="Proteomes" id="UP001161247"/>
    </source>
</evidence>
<name>A0AAV1DHK0_OLDCO</name>
<organism evidence="2 3">
    <name type="scientific">Oldenlandia corymbosa var. corymbosa</name>
    <dbReference type="NCBI Taxonomy" id="529605"/>
    <lineage>
        <taxon>Eukaryota</taxon>
        <taxon>Viridiplantae</taxon>
        <taxon>Streptophyta</taxon>
        <taxon>Embryophyta</taxon>
        <taxon>Tracheophyta</taxon>
        <taxon>Spermatophyta</taxon>
        <taxon>Magnoliopsida</taxon>
        <taxon>eudicotyledons</taxon>
        <taxon>Gunneridae</taxon>
        <taxon>Pentapetalae</taxon>
        <taxon>asterids</taxon>
        <taxon>lamiids</taxon>
        <taxon>Gentianales</taxon>
        <taxon>Rubiaceae</taxon>
        <taxon>Rubioideae</taxon>
        <taxon>Spermacoceae</taxon>
        <taxon>Hedyotis-Oldenlandia complex</taxon>
        <taxon>Oldenlandia</taxon>
    </lineage>
</organism>
<evidence type="ECO:0000256" key="1">
    <source>
        <dbReference type="SAM" id="MobiDB-lite"/>
    </source>
</evidence>